<keyword evidence="2" id="KW-0238">DNA-binding</keyword>
<evidence type="ECO:0000259" key="4">
    <source>
        <dbReference type="PROSITE" id="PS01124"/>
    </source>
</evidence>
<evidence type="ECO:0000256" key="1">
    <source>
        <dbReference type="ARBA" id="ARBA00023015"/>
    </source>
</evidence>
<dbReference type="Proteomes" id="UP001157961">
    <property type="component" value="Unassembled WGS sequence"/>
</dbReference>
<protein>
    <submittedName>
        <fullName evidence="5">Transcriptional regulator, AraC family</fullName>
    </submittedName>
</protein>
<sequence length="263" mass="28683">MRLPEGYHERIYTPQQARSVEAVWRHEEPQAGRSLILPDGRCDVIVRYNADRTVVPKLVVTGPATQPYWVAFEAGDRWIGVRLRPERGGVLWGDALGTARDQVALGAQAEDLVPELAGLCVAGIGEDVLRQALVRFVEGRALTPEGHRAGESVRRIHLAGGRFSVTELAARAECSTRHLNRLFGGTVGLSVKAYASLVQFHRALRLVCDVGGLLSDAAFEAGYADQAHMTRAMRRFGGFVPSDIPEGLIRPDVSGGLWGRRAV</sequence>
<dbReference type="PROSITE" id="PS01124">
    <property type="entry name" value="HTH_ARAC_FAMILY_2"/>
    <property type="match status" value="1"/>
</dbReference>
<dbReference type="PANTHER" id="PTHR46796">
    <property type="entry name" value="HTH-TYPE TRANSCRIPTIONAL ACTIVATOR RHAS-RELATED"/>
    <property type="match status" value="1"/>
</dbReference>
<accession>A0ABY1NVL1</accession>
<dbReference type="PANTHER" id="PTHR46796:SF15">
    <property type="entry name" value="BLL1074 PROTEIN"/>
    <property type="match status" value="1"/>
</dbReference>
<dbReference type="InterPro" id="IPR046532">
    <property type="entry name" value="DUF6597"/>
</dbReference>
<evidence type="ECO:0000256" key="2">
    <source>
        <dbReference type="ARBA" id="ARBA00023125"/>
    </source>
</evidence>
<dbReference type="Pfam" id="PF12833">
    <property type="entry name" value="HTH_18"/>
    <property type="match status" value="1"/>
</dbReference>
<organism evidence="5 6">
    <name type="scientific">Shimia sagamensis</name>
    <dbReference type="NCBI Taxonomy" id="1566352"/>
    <lineage>
        <taxon>Bacteria</taxon>
        <taxon>Pseudomonadati</taxon>
        <taxon>Pseudomonadota</taxon>
        <taxon>Alphaproteobacteria</taxon>
        <taxon>Rhodobacterales</taxon>
        <taxon>Roseobacteraceae</taxon>
    </lineage>
</organism>
<dbReference type="InterPro" id="IPR050204">
    <property type="entry name" value="AraC_XylS_family_regulators"/>
</dbReference>
<reference evidence="5 6" key="1">
    <citation type="submission" date="2017-05" db="EMBL/GenBank/DDBJ databases">
        <authorList>
            <person name="Varghese N."/>
            <person name="Submissions S."/>
        </authorList>
    </citation>
    <scope>NUCLEOTIDE SEQUENCE [LARGE SCALE GENOMIC DNA]</scope>
    <source>
        <strain evidence="5 6">DSM 29734</strain>
    </source>
</reference>
<dbReference type="SMART" id="SM00342">
    <property type="entry name" value="HTH_ARAC"/>
    <property type="match status" value="1"/>
</dbReference>
<comment type="caution">
    <text evidence="5">The sequence shown here is derived from an EMBL/GenBank/DDBJ whole genome shotgun (WGS) entry which is preliminary data.</text>
</comment>
<evidence type="ECO:0000256" key="3">
    <source>
        <dbReference type="ARBA" id="ARBA00023163"/>
    </source>
</evidence>
<name>A0ABY1NVL1_9RHOB</name>
<dbReference type="EMBL" id="FXTY01000003">
    <property type="protein sequence ID" value="SMP18078.1"/>
    <property type="molecule type" value="Genomic_DNA"/>
</dbReference>
<dbReference type="RefSeq" id="WP_283425681.1">
    <property type="nucleotide sequence ID" value="NZ_FXTY01000003.1"/>
</dbReference>
<proteinExistence type="predicted"/>
<keyword evidence="6" id="KW-1185">Reference proteome</keyword>
<keyword evidence="3" id="KW-0804">Transcription</keyword>
<feature type="domain" description="HTH araC/xylS-type" evidence="4">
    <location>
        <begin position="157"/>
        <end position="247"/>
    </location>
</feature>
<dbReference type="InterPro" id="IPR018060">
    <property type="entry name" value="HTH_AraC"/>
</dbReference>
<dbReference type="Gene3D" id="1.10.10.60">
    <property type="entry name" value="Homeodomain-like"/>
    <property type="match status" value="1"/>
</dbReference>
<evidence type="ECO:0000313" key="6">
    <source>
        <dbReference type="Proteomes" id="UP001157961"/>
    </source>
</evidence>
<keyword evidence="1" id="KW-0805">Transcription regulation</keyword>
<evidence type="ECO:0000313" key="5">
    <source>
        <dbReference type="EMBL" id="SMP18078.1"/>
    </source>
</evidence>
<dbReference type="Pfam" id="PF20240">
    <property type="entry name" value="DUF6597"/>
    <property type="match status" value="1"/>
</dbReference>
<gene>
    <name evidence="5" type="ORF">SAMN06265373_103228</name>
</gene>